<dbReference type="Proteomes" id="UP001595783">
    <property type="component" value="Unassembled WGS sequence"/>
</dbReference>
<comment type="caution">
    <text evidence="2">The sequence shown here is derived from an EMBL/GenBank/DDBJ whole genome shotgun (WGS) entry which is preliminary data.</text>
</comment>
<dbReference type="GO" id="GO:0016853">
    <property type="term" value="F:isomerase activity"/>
    <property type="evidence" value="ECO:0007669"/>
    <property type="project" value="UniProtKB-KW"/>
</dbReference>
<feature type="domain" description="Disulfide isomerase DsbG N-terminal" evidence="1">
    <location>
        <begin position="28"/>
        <end position="116"/>
    </location>
</feature>
<evidence type="ECO:0000313" key="2">
    <source>
        <dbReference type="EMBL" id="MFC3848306.1"/>
    </source>
</evidence>
<dbReference type="RefSeq" id="WP_104752300.1">
    <property type="nucleotide sequence ID" value="NZ_FZMF01000019.1"/>
</dbReference>
<dbReference type="InterPro" id="IPR041556">
    <property type="entry name" value="DsbG_N"/>
</dbReference>
<keyword evidence="3" id="KW-1185">Reference proteome</keyword>
<evidence type="ECO:0000259" key="1">
    <source>
        <dbReference type="Pfam" id="PF18257"/>
    </source>
</evidence>
<protein>
    <submittedName>
        <fullName evidence="2">Disulfide isomerase</fullName>
    </submittedName>
</protein>
<sequence length="248" mass="27951">MRKILCALVLCVGMIEAKDSSVLNENIVQLIHKQTKKHVKVLRSQSLKSNKDFQIVVVEESETKYHVPLLANKNGTLVVGLSNLFFSNNEQDIKLINSIYNQTQSYNFKQANGAKINAMFDALPKDYIITLASKNKNAKELYIVSDPMCPHCQNELRKIQDHLKDANVHMVVVGLLGRKSILKAADIMMQAKQAHNTESKIALLNKVYATAYEPAEVPDDKIKQVEEVTKQVLATGIESVPFIYERQQ</sequence>
<dbReference type="Gene3D" id="3.40.30.10">
    <property type="entry name" value="Glutaredoxin"/>
    <property type="match status" value="1"/>
</dbReference>
<dbReference type="SUPFAM" id="SSF52833">
    <property type="entry name" value="Thioredoxin-like"/>
    <property type="match status" value="1"/>
</dbReference>
<reference evidence="3" key="1">
    <citation type="journal article" date="2019" name="Int. J. Syst. Evol. Microbiol.">
        <title>The Global Catalogue of Microorganisms (GCM) 10K type strain sequencing project: providing services to taxonomists for standard genome sequencing and annotation.</title>
        <authorList>
            <consortium name="The Broad Institute Genomics Platform"/>
            <consortium name="The Broad Institute Genome Sequencing Center for Infectious Disease"/>
            <person name="Wu L."/>
            <person name="Ma J."/>
        </authorList>
    </citation>
    <scope>NUCLEOTIDE SEQUENCE [LARGE SCALE GENOMIC DNA]</scope>
    <source>
        <strain evidence="3">CCUG 53816</strain>
    </source>
</reference>
<keyword evidence="2" id="KW-0413">Isomerase</keyword>
<dbReference type="Pfam" id="PF18257">
    <property type="entry name" value="DsbG_N"/>
    <property type="match status" value="1"/>
</dbReference>
<gene>
    <name evidence="2" type="ORF">ACFOPX_07245</name>
</gene>
<organism evidence="2 3">
    <name type="scientific">Helicobacter baculiformis</name>
    <dbReference type="NCBI Taxonomy" id="427351"/>
    <lineage>
        <taxon>Bacteria</taxon>
        <taxon>Pseudomonadati</taxon>
        <taxon>Campylobacterota</taxon>
        <taxon>Epsilonproteobacteria</taxon>
        <taxon>Campylobacterales</taxon>
        <taxon>Helicobacteraceae</taxon>
        <taxon>Helicobacter</taxon>
    </lineage>
</organism>
<name>A0ABV7ZJJ4_9HELI</name>
<dbReference type="EMBL" id="JBHRZO010000049">
    <property type="protein sequence ID" value="MFC3848306.1"/>
    <property type="molecule type" value="Genomic_DNA"/>
</dbReference>
<dbReference type="Gene3D" id="3.10.450.520">
    <property type="match status" value="1"/>
</dbReference>
<evidence type="ECO:0000313" key="3">
    <source>
        <dbReference type="Proteomes" id="UP001595783"/>
    </source>
</evidence>
<proteinExistence type="predicted"/>
<accession>A0ABV7ZJJ4</accession>
<dbReference type="InterPro" id="IPR036249">
    <property type="entry name" value="Thioredoxin-like_sf"/>
</dbReference>